<evidence type="ECO:0000313" key="4">
    <source>
        <dbReference type="Proteomes" id="UP001168877"/>
    </source>
</evidence>
<dbReference type="InterPro" id="IPR002885">
    <property type="entry name" value="PPR_rpt"/>
</dbReference>
<dbReference type="NCBIfam" id="TIGR00756">
    <property type="entry name" value="PPR"/>
    <property type="match status" value="1"/>
</dbReference>
<dbReference type="AlphaFoldDB" id="A0AA39SEZ6"/>
<keyword evidence="1" id="KW-0677">Repeat</keyword>
<dbReference type="Proteomes" id="UP001168877">
    <property type="component" value="Unassembled WGS sequence"/>
</dbReference>
<keyword evidence="4" id="KW-1185">Reference proteome</keyword>
<evidence type="ECO:0008006" key="5">
    <source>
        <dbReference type="Google" id="ProtNLM"/>
    </source>
</evidence>
<accession>A0AA39SEZ6</accession>
<organism evidence="3 4">
    <name type="scientific">Acer saccharum</name>
    <name type="common">Sugar maple</name>
    <dbReference type="NCBI Taxonomy" id="4024"/>
    <lineage>
        <taxon>Eukaryota</taxon>
        <taxon>Viridiplantae</taxon>
        <taxon>Streptophyta</taxon>
        <taxon>Embryophyta</taxon>
        <taxon>Tracheophyta</taxon>
        <taxon>Spermatophyta</taxon>
        <taxon>Magnoliopsida</taxon>
        <taxon>eudicotyledons</taxon>
        <taxon>Gunneridae</taxon>
        <taxon>Pentapetalae</taxon>
        <taxon>rosids</taxon>
        <taxon>malvids</taxon>
        <taxon>Sapindales</taxon>
        <taxon>Sapindaceae</taxon>
        <taxon>Hippocastanoideae</taxon>
        <taxon>Acereae</taxon>
        <taxon>Acer</taxon>
    </lineage>
</organism>
<name>A0AA39SEZ6_ACESA</name>
<protein>
    <recommendedName>
        <fullName evidence="5">Pentatricopeptide repeat-containing protein</fullName>
    </recommendedName>
</protein>
<dbReference type="PROSITE" id="PS51375">
    <property type="entry name" value="PPR"/>
    <property type="match status" value="1"/>
</dbReference>
<evidence type="ECO:0000256" key="1">
    <source>
        <dbReference type="ARBA" id="ARBA00022737"/>
    </source>
</evidence>
<reference evidence="3" key="2">
    <citation type="submission" date="2023-06" db="EMBL/GenBank/DDBJ databases">
        <authorList>
            <person name="Swenson N.G."/>
            <person name="Wegrzyn J.L."/>
            <person name="Mcevoy S.L."/>
        </authorList>
    </citation>
    <scope>NUCLEOTIDE SEQUENCE</scope>
    <source>
        <strain evidence="3">NS2018</strain>
        <tissue evidence="3">Leaf</tissue>
    </source>
</reference>
<sequence>MACSSEKLVVPKNNMAAYVMAIQRSVQFGVECGLNPCLVESDEALVVKWINLGSLRDSEFGSILLDIEYRHDKNYSLWKATRVMEIVEDSGAVPNIITYDDLISGCCESGEIDNALRLLKRMSIAVDLFFVVAAIWWQYRLKVEELLTTFHSMSKMERSKKMMNQETYLQKRVGKLDEELKKHQRKNKEMEASNLMYYFDQGNGHDDLHETDQKTLIWFAKKSSPFYTTRSSSF</sequence>
<evidence type="ECO:0000256" key="2">
    <source>
        <dbReference type="PROSITE-ProRule" id="PRU00708"/>
    </source>
</evidence>
<dbReference type="EMBL" id="JAUESC010000381">
    <property type="protein sequence ID" value="KAK0588585.1"/>
    <property type="molecule type" value="Genomic_DNA"/>
</dbReference>
<proteinExistence type="predicted"/>
<reference evidence="3" key="1">
    <citation type="journal article" date="2022" name="Plant J.">
        <title>Strategies of tolerance reflected in two North American maple genomes.</title>
        <authorList>
            <person name="McEvoy S.L."/>
            <person name="Sezen U.U."/>
            <person name="Trouern-Trend A."/>
            <person name="McMahon S.M."/>
            <person name="Schaberg P.G."/>
            <person name="Yang J."/>
            <person name="Wegrzyn J.L."/>
            <person name="Swenson N.G."/>
        </authorList>
    </citation>
    <scope>NUCLEOTIDE SEQUENCE</scope>
    <source>
        <strain evidence="3">NS2018</strain>
    </source>
</reference>
<evidence type="ECO:0000313" key="3">
    <source>
        <dbReference type="EMBL" id="KAK0588585.1"/>
    </source>
</evidence>
<feature type="repeat" description="PPR" evidence="2">
    <location>
        <begin position="95"/>
        <end position="125"/>
    </location>
</feature>
<gene>
    <name evidence="3" type="ORF">LWI29_002911</name>
</gene>
<dbReference type="InterPro" id="IPR011990">
    <property type="entry name" value="TPR-like_helical_dom_sf"/>
</dbReference>
<dbReference type="Gene3D" id="1.25.40.10">
    <property type="entry name" value="Tetratricopeptide repeat domain"/>
    <property type="match status" value="1"/>
</dbReference>
<comment type="caution">
    <text evidence="3">The sequence shown here is derived from an EMBL/GenBank/DDBJ whole genome shotgun (WGS) entry which is preliminary data.</text>
</comment>
<dbReference type="Pfam" id="PF12854">
    <property type="entry name" value="PPR_1"/>
    <property type="match status" value="1"/>
</dbReference>